<reference evidence="3 4" key="1">
    <citation type="submission" date="2019-08" db="EMBL/GenBank/DDBJ databases">
        <title>Draft genome sequences of two oriental melons (Cucumis melo L. var makuwa).</title>
        <authorList>
            <person name="Kwon S.-Y."/>
        </authorList>
    </citation>
    <scope>NUCLEOTIDE SEQUENCE [LARGE SCALE GENOMIC DNA]</scope>
    <source>
        <strain evidence="4">cv. Chang Bougi</strain>
        <tissue evidence="3">Leaf</tissue>
    </source>
</reference>
<dbReference type="EMBL" id="SSTD01019069">
    <property type="protein sequence ID" value="TYJ96965.1"/>
    <property type="molecule type" value="Genomic_DNA"/>
</dbReference>
<organism evidence="3 4">
    <name type="scientific">Cucumis melo var. makuwa</name>
    <name type="common">Oriental melon</name>
    <dbReference type="NCBI Taxonomy" id="1194695"/>
    <lineage>
        <taxon>Eukaryota</taxon>
        <taxon>Viridiplantae</taxon>
        <taxon>Streptophyta</taxon>
        <taxon>Embryophyta</taxon>
        <taxon>Tracheophyta</taxon>
        <taxon>Spermatophyta</taxon>
        <taxon>Magnoliopsida</taxon>
        <taxon>eudicotyledons</taxon>
        <taxon>Gunneridae</taxon>
        <taxon>Pentapetalae</taxon>
        <taxon>rosids</taxon>
        <taxon>fabids</taxon>
        <taxon>Cucurbitales</taxon>
        <taxon>Cucurbitaceae</taxon>
        <taxon>Benincaseae</taxon>
        <taxon>Cucumis</taxon>
    </lineage>
</organism>
<gene>
    <name evidence="3" type="ORF">E5676_scaffold506G00070</name>
</gene>
<protein>
    <recommendedName>
        <fullName evidence="2">Tf2-1-like SH3-like domain-containing protein</fullName>
    </recommendedName>
</protein>
<feature type="domain" description="Tf2-1-like SH3-like" evidence="2">
    <location>
        <begin position="5"/>
        <end position="43"/>
    </location>
</feature>
<name>A0A5D3BET3_CUCMM</name>
<feature type="region of interest" description="Disordered" evidence="1">
    <location>
        <begin position="42"/>
        <end position="95"/>
    </location>
</feature>
<comment type="caution">
    <text evidence="3">The sequence shown here is derived from an EMBL/GenBank/DDBJ whole genome shotgun (WGS) entry which is preliminary data.</text>
</comment>
<dbReference type="PANTHER" id="PTHR46148:SF44">
    <property type="entry name" value="GAG-POL POLYPROTEIN"/>
    <property type="match status" value="1"/>
</dbReference>
<evidence type="ECO:0000259" key="2">
    <source>
        <dbReference type="Pfam" id="PF24626"/>
    </source>
</evidence>
<accession>A0A5D3BET3</accession>
<sequence>MGVLRFGRKGKLSPRYIGPYQIIERVGPAAYRLELPTELARIHDRGSSSDPRQEGASFEEQNDPARESSLDTSWNRGGNLGVRRSNEEELPDTLHLRTSKFQGRNFIRESAQVESEALFGMVRKLIQYPTTFMNIWPRGNRPSRQTGKLDKTVEIELPVPDTLPTSAESSGSNSSTWLELYFESVHVAIFCYLTNQVMSGLHPMYVGKGQQGSLEETMSVGFTPSFGLRQQVVREGV</sequence>
<evidence type="ECO:0000313" key="4">
    <source>
        <dbReference type="Proteomes" id="UP000321947"/>
    </source>
</evidence>
<feature type="compositionally biased region" description="Basic and acidic residues" evidence="1">
    <location>
        <begin position="84"/>
        <end position="95"/>
    </location>
</feature>
<dbReference type="Pfam" id="PF24626">
    <property type="entry name" value="SH3_Tf2-1"/>
    <property type="match status" value="1"/>
</dbReference>
<dbReference type="AlphaFoldDB" id="A0A5D3BET3"/>
<evidence type="ECO:0000256" key="1">
    <source>
        <dbReference type="SAM" id="MobiDB-lite"/>
    </source>
</evidence>
<dbReference type="Proteomes" id="UP000321947">
    <property type="component" value="Unassembled WGS sequence"/>
</dbReference>
<feature type="compositionally biased region" description="Basic and acidic residues" evidence="1">
    <location>
        <begin position="42"/>
        <end position="53"/>
    </location>
</feature>
<proteinExistence type="predicted"/>
<dbReference type="PANTHER" id="PTHR46148">
    <property type="entry name" value="CHROMO DOMAIN-CONTAINING PROTEIN"/>
    <property type="match status" value="1"/>
</dbReference>
<evidence type="ECO:0000313" key="3">
    <source>
        <dbReference type="EMBL" id="TYJ96965.1"/>
    </source>
</evidence>
<dbReference type="InterPro" id="IPR056924">
    <property type="entry name" value="SH3_Tf2-1"/>
</dbReference>